<dbReference type="Proteomes" id="UP000271624">
    <property type="component" value="Unassembled WGS sequence"/>
</dbReference>
<dbReference type="EMBL" id="RSCL01000001">
    <property type="protein sequence ID" value="RUT10274.1"/>
    <property type="molecule type" value="Genomic_DNA"/>
</dbReference>
<dbReference type="Pfam" id="PF21828">
    <property type="entry name" value="DUF6888"/>
    <property type="match status" value="1"/>
</dbReference>
<evidence type="ECO:0000313" key="2">
    <source>
        <dbReference type="EMBL" id="RUT10274.1"/>
    </source>
</evidence>
<accession>A0A433VVZ7</accession>
<organism evidence="2 3">
    <name type="scientific">Dulcicalothrix desertica PCC 7102</name>
    <dbReference type="NCBI Taxonomy" id="232991"/>
    <lineage>
        <taxon>Bacteria</taxon>
        <taxon>Bacillati</taxon>
        <taxon>Cyanobacteriota</taxon>
        <taxon>Cyanophyceae</taxon>
        <taxon>Nostocales</taxon>
        <taxon>Calotrichaceae</taxon>
        <taxon>Dulcicalothrix</taxon>
    </lineage>
</organism>
<comment type="caution">
    <text evidence="2">The sequence shown here is derived from an EMBL/GenBank/DDBJ whole genome shotgun (WGS) entry which is preliminary data.</text>
</comment>
<reference evidence="2" key="2">
    <citation type="journal article" date="2019" name="Genome Biol. Evol.">
        <title>Day and night: Metabolic profiles and evolutionary relationships of six axenic non-marine cyanobacteria.</title>
        <authorList>
            <person name="Will S.E."/>
            <person name="Henke P."/>
            <person name="Boedeker C."/>
            <person name="Huang S."/>
            <person name="Brinkmann H."/>
            <person name="Rohde M."/>
            <person name="Jarek M."/>
            <person name="Friedl T."/>
            <person name="Seufert S."/>
            <person name="Schumacher M."/>
            <person name="Overmann J."/>
            <person name="Neumann-Schaal M."/>
            <person name="Petersen J."/>
        </authorList>
    </citation>
    <scope>NUCLEOTIDE SEQUENCE [LARGE SCALE GENOMIC DNA]</scope>
    <source>
        <strain evidence="2">PCC 7102</strain>
    </source>
</reference>
<sequence length="57" mass="6717">MPTSEQLKIYFNRTIYLTKMYVPINLGTFDPRTGNVIILAGQEIEIEIYPNGHWRFL</sequence>
<protein>
    <recommendedName>
        <fullName evidence="1">DUF6888 domain-containing protein</fullName>
    </recommendedName>
</protein>
<gene>
    <name evidence="2" type="ORF">DSM106972_007690</name>
</gene>
<feature type="domain" description="DUF6888" evidence="1">
    <location>
        <begin position="1"/>
        <end position="55"/>
    </location>
</feature>
<dbReference type="AlphaFoldDB" id="A0A433VVZ7"/>
<evidence type="ECO:0000259" key="1">
    <source>
        <dbReference type="Pfam" id="PF21828"/>
    </source>
</evidence>
<dbReference type="InterPro" id="IPR054181">
    <property type="entry name" value="DUF6888"/>
</dbReference>
<dbReference type="RefSeq" id="WP_170213544.1">
    <property type="nucleotide sequence ID" value="NZ_RSCL01000001.1"/>
</dbReference>
<name>A0A433VVZ7_9CYAN</name>
<keyword evidence="3" id="KW-1185">Reference proteome</keyword>
<reference evidence="2" key="1">
    <citation type="submission" date="2018-12" db="EMBL/GenBank/DDBJ databases">
        <authorList>
            <person name="Will S."/>
            <person name="Neumann-Schaal M."/>
            <person name="Henke P."/>
        </authorList>
    </citation>
    <scope>NUCLEOTIDE SEQUENCE</scope>
    <source>
        <strain evidence="2">PCC 7102</strain>
    </source>
</reference>
<evidence type="ECO:0000313" key="3">
    <source>
        <dbReference type="Proteomes" id="UP000271624"/>
    </source>
</evidence>
<proteinExistence type="predicted"/>